<dbReference type="AlphaFoldDB" id="A0A347UEL5"/>
<dbReference type="Proteomes" id="UP000261704">
    <property type="component" value="Chromosome"/>
</dbReference>
<proteinExistence type="predicted"/>
<sequence length="179" mass="19801">MFRFVFPIITATIAVALAGPVWSTGLNDLSPCYTRHYSAKHMRNQPNQNVTTLALEIDAADKSVVLSGTNRDGQFGYDYYSCYENTGSDTTGPACMTFEADSQLWIKERDDGSIVIKTRNTILSDIGGTNFEYGDEDEQNGHYAFYLEVARHSVTIGSGPFFHFRLYPAKAGACPKIGE</sequence>
<gene>
    <name evidence="1" type="ORF">BAR1_04705</name>
</gene>
<dbReference type="KEGG" id="pamo:BAR1_04705"/>
<reference evidence="1 2" key="1">
    <citation type="submission" date="2018-09" db="EMBL/GenBank/DDBJ databases">
        <title>Profundibacter amoris BAR1 gen. nov., sp. nov., a new member of the Roseobacter clade isolated at Lokis Castle Vent Field on the Arctic Mid-Oceanic Ridge.</title>
        <authorList>
            <person name="Le Moine Bauer S."/>
            <person name="Sjoeberg A.G."/>
            <person name="L'Haridon S."/>
            <person name="Stokke R."/>
            <person name="Roalkvam I."/>
            <person name="Steen I.H."/>
            <person name="Dahle H."/>
        </authorList>
    </citation>
    <scope>NUCLEOTIDE SEQUENCE [LARGE SCALE GENOMIC DNA]</scope>
    <source>
        <strain evidence="1 2">BAR1</strain>
    </source>
</reference>
<accession>A0A347UEL5</accession>
<dbReference type="OrthoDB" id="7839213at2"/>
<protein>
    <submittedName>
        <fullName evidence="1">Uncharacterized protein</fullName>
    </submittedName>
</protein>
<organism evidence="1 2">
    <name type="scientific">Profundibacter amoris</name>
    <dbReference type="NCBI Taxonomy" id="2171755"/>
    <lineage>
        <taxon>Bacteria</taxon>
        <taxon>Pseudomonadati</taxon>
        <taxon>Pseudomonadota</taxon>
        <taxon>Alphaproteobacteria</taxon>
        <taxon>Rhodobacterales</taxon>
        <taxon>Paracoccaceae</taxon>
        <taxon>Profundibacter</taxon>
    </lineage>
</organism>
<evidence type="ECO:0000313" key="2">
    <source>
        <dbReference type="Proteomes" id="UP000261704"/>
    </source>
</evidence>
<keyword evidence="2" id="KW-1185">Reference proteome</keyword>
<dbReference type="RefSeq" id="WP_118941950.1">
    <property type="nucleotide sequence ID" value="NZ_CP032125.1"/>
</dbReference>
<name>A0A347UEL5_9RHOB</name>
<dbReference type="EMBL" id="CP032125">
    <property type="protein sequence ID" value="AXX97293.1"/>
    <property type="molecule type" value="Genomic_DNA"/>
</dbReference>
<evidence type="ECO:0000313" key="1">
    <source>
        <dbReference type="EMBL" id="AXX97293.1"/>
    </source>
</evidence>